<protein>
    <submittedName>
        <fullName evidence="1">Uncharacterized protein</fullName>
    </submittedName>
</protein>
<keyword evidence="2" id="KW-1185">Reference proteome</keyword>
<reference evidence="2" key="1">
    <citation type="submission" date="2017-03" db="EMBL/GenBank/DDBJ databases">
        <title>Phytopthora megakarya and P. palmivora, two closely related causual agents of cacao black pod achieved similar genome size and gene model numbers by different mechanisms.</title>
        <authorList>
            <person name="Ali S."/>
            <person name="Shao J."/>
            <person name="Larry D.J."/>
            <person name="Kronmiller B."/>
            <person name="Shen D."/>
            <person name="Strem M.D."/>
            <person name="Melnick R.L."/>
            <person name="Guiltinan M.J."/>
            <person name="Tyler B.M."/>
            <person name="Meinhardt L.W."/>
            <person name="Bailey B.A."/>
        </authorList>
    </citation>
    <scope>NUCLEOTIDE SEQUENCE [LARGE SCALE GENOMIC DNA]</scope>
    <source>
        <strain evidence="2">zdho120</strain>
    </source>
</reference>
<gene>
    <name evidence="1" type="ORF">PHMEG_00010828</name>
</gene>
<proteinExistence type="predicted"/>
<dbReference type="Proteomes" id="UP000198211">
    <property type="component" value="Unassembled WGS sequence"/>
</dbReference>
<comment type="caution">
    <text evidence="1">The sequence shown here is derived from an EMBL/GenBank/DDBJ whole genome shotgun (WGS) entry which is preliminary data.</text>
</comment>
<sequence length="179" mass="19705">MTDVEDNAQVPERSVDIQAQTNCSIPVQRLEAEYARVMRVSAEELDLEPAVYLREGSDFMAQLRDQLIMLPEIEELTPECNIDEGNVGVPGITTTEMEAKMRGILKRDRSIFLEDGNAAPAPARGAFSCFFHLCSSAPASLGGQSSRLVWTGTRASPFPSLLAIILCLPNLFVLVEFTR</sequence>
<name>A0A225WF65_9STRA</name>
<evidence type="ECO:0000313" key="2">
    <source>
        <dbReference type="Proteomes" id="UP000198211"/>
    </source>
</evidence>
<accession>A0A225WF65</accession>
<organism evidence="1 2">
    <name type="scientific">Phytophthora megakarya</name>
    <dbReference type="NCBI Taxonomy" id="4795"/>
    <lineage>
        <taxon>Eukaryota</taxon>
        <taxon>Sar</taxon>
        <taxon>Stramenopiles</taxon>
        <taxon>Oomycota</taxon>
        <taxon>Peronosporomycetes</taxon>
        <taxon>Peronosporales</taxon>
        <taxon>Peronosporaceae</taxon>
        <taxon>Phytophthora</taxon>
    </lineage>
</organism>
<dbReference type="OrthoDB" id="106507at2759"/>
<evidence type="ECO:0000313" key="1">
    <source>
        <dbReference type="EMBL" id="OWZ15510.1"/>
    </source>
</evidence>
<dbReference type="EMBL" id="NBNE01001109">
    <property type="protein sequence ID" value="OWZ15510.1"/>
    <property type="molecule type" value="Genomic_DNA"/>
</dbReference>
<dbReference type="AlphaFoldDB" id="A0A225WF65"/>